<keyword evidence="2" id="KW-1185">Reference proteome</keyword>
<proteinExistence type="predicted"/>
<dbReference type="Proteomes" id="UP000185911">
    <property type="component" value="Unassembled WGS sequence"/>
</dbReference>
<gene>
    <name evidence="1" type="ORF">BLL52_2005</name>
</gene>
<comment type="caution">
    <text evidence="1">The sequence shown here is derived from an EMBL/GenBank/DDBJ whole genome shotgun (WGS) entry which is preliminary data.</text>
</comment>
<protein>
    <submittedName>
        <fullName evidence="1">Uncharacterized protein</fullName>
    </submittedName>
</protein>
<reference evidence="1 2" key="1">
    <citation type="submission" date="2017-01" db="EMBL/GenBank/DDBJ databases">
        <title>Genome sequence of Rhodoferax antarcticus ANT.BR, a psychrophilic purple nonsulfur bacterium from an Antarctic microbial mat.</title>
        <authorList>
            <person name="Baker J."/>
            <person name="Riester C."/>
            <person name="Skinner B."/>
            <person name="Newell A."/>
            <person name="Swingley W."/>
            <person name="Madigan M."/>
            <person name="Jung D."/>
            <person name="Asao M."/>
            <person name="Chen M."/>
            <person name="Loughlin P."/>
            <person name="Pan H."/>
            <person name="Lin S."/>
            <person name="Li N."/>
            <person name="Shaw J."/>
            <person name="Prado M."/>
            <person name="Sherman C."/>
            <person name="Li X."/>
            <person name="Tang J."/>
            <person name="Blankenship R."/>
            <person name="Zhao T."/>
            <person name="Touchman J."/>
            <person name="Sattley M."/>
        </authorList>
    </citation>
    <scope>NUCLEOTIDE SEQUENCE [LARGE SCALE GENOMIC DNA]</scope>
    <source>
        <strain evidence="1 2">ANT.BR</strain>
    </source>
</reference>
<dbReference type="AlphaFoldDB" id="A0A1Q8YD05"/>
<name>A0A1Q8YD05_9BURK</name>
<dbReference type="EMBL" id="MSYM01000013">
    <property type="protein sequence ID" value="OLP05779.1"/>
    <property type="molecule type" value="Genomic_DNA"/>
</dbReference>
<evidence type="ECO:0000313" key="2">
    <source>
        <dbReference type="Proteomes" id="UP000185911"/>
    </source>
</evidence>
<evidence type="ECO:0000313" key="1">
    <source>
        <dbReference type="EMBL" id="OLP05779.1"/>
    </source>
</evidence>
<accession>A0A1Q8YD05</accession>
<sequence length="44" mass="5209">MPYFDDLVADIRPFSDPTPTKTQRQRKLSWLRRTLSKAVERCQG</sequence>
<organism evidence="1 2">
    <name type="scientific">Rhodoferax antarcticus ANT.BR</name>
    <dbReference type="NCBI Taxonomy" id="1111071"/>
    <lineage>
        <taxon>Bacteria</taxon>
        <taxon>Pseudomonadati</taxon>
        <taxon>Pseudomonadota</taxon>
        <taxon>Betaproteobacteria</taxon>
        <taxon>Burkholderiales</taxon>
        <taxon>Comamonadaceae</taxon>
        <taxon>Rhodoferax</taxon>
    </lineage>
</organism>